<dbReference type="EC" id="2.1.1.77" evidence="7"/>
<dbReference type="Gene3D" id="3.40.50.150">
    <property type="entry name" value="Vaccinia Virus protein VP39"/>
    <property type="match status" value="1"/>
</dbReference>
<proteinExistence type="inferred from homology"/>
<dbReference type="PANTHER" id="PTHR11579">
    <property type="entry name" value="PROTEIN-L-ISOASPARTATE O-METHYLTRANSFERASE"/>
    <property type="match status" value="1"/>
</dbReference>
<dbReference type="HAMAP" id="MF_00090">
    <property type="entry name" value="PIMT"/>
    <property type="match status" value="1"/>
</dbReference>
<feature type="chain" id="PRO_5046241727" description="Protein-L-isoaspartate O-methyltransferase" evidence="8">
    <location>
        <begin position="25"/>
        <end position="241"/>
    </location>
</feature>
<dbReference type="Pfam" id="PF01135">
    <property type="entry name" value="PCMT"/>
    <property type="match status" value="1"/>
</dbReference>
<evidence type="ECO:0000256" key="1">
    <source>
        <dbReference type="ARBA" id="ARBA00004496"/>
    </source>
</evidence>
<evidence type="ECO:0000256" key="3">
    <source>
        <dbReference type="ARBA" id="ARBA00022490"/>
    </source>
</evidence>
<comment type="subcellular location">
    <subcellularLocation>
        <location evidence="1 7">Cytoplasm</location>
    </subcellularLocation>
</comment>
<keyword evidence="6 7" id="KW-0949">S-adenosyl-L-methionine</keyword>
<evidence type="ECO:0000256" key="6">
    <source>
        <dbReference type="ARBA" id="ARBA00022691"/>
    </source>
</evidence>
<dbReference type="PROSITE" id="PS01279">
    <property type="entry name" value="PCMT"/>
    <property type="match status" value="1"/>
</dbReference>
<evidence type="ECO:0000313" key="10">
    <source>
        <dbReference type="Proteomes" id="UP001595904"/>
    </source>
</evidence>
<keyword evidence="8" id="KW-0732">Signal</keyword>
<feature type="signal peptide" evidence="8">
    <location>
        <begin position="1"/>
        <end position="24"/>
    </location>
</feature>
<comment type="catalytic activity">
    <reaction evidence="7">
        <text>[protein]-L-isoaspartate + S-adenosyl-L-methionine = [protein]-L-isoaspartate alpha-methyl ester + S-adenosyl-L-homocysteine</text>
        <dbReference type="Rhea" id="RHEA:12705"/>
        <dbReference type="Rhea" id="RHEA-COMP:12143"/>
        <dbReference type="Rhea" id="RHEA-COMP:12144"/>
        <dbReference type="ChEBI" id="CHEBI:57856"/>
        <dbReference type="ChEBI" id="CHEBI:59789"/>
        <dbReference type="ChEBI" id="CHEBI:90596"/>
        <dbReference type="ChEBI" id="CHEBI:90598"/>
        <dbReference type="EC" id="2.1.1.77"/>
    </reaction>
</comment>
<dbReference type="PANTHER" id="PTHR11579:SF0">
    <property type="entry name" value="PROTEIN-L-ISOASPARTATE(D-ASPARTATE) O-METHYLTRANSFERASE"/>
    <property type="match status" value="1"/>
</dbReference>
<comment type="caution">
    <text evidence="9">The sequence shown here is derived from an EMBL/GenBank/DDBJ whole genome shotgun (WGS) entry which is preliminary data.</text>
</comment>
<comment type="similarity">
    <text evidence="2 7">Belongs to the methyltransferase superfamily. L-isoaspartyl/D-aspartyl protein methyltransferase family.</text>
</comment>
<dbReference type="CDD" id="cd02440">
    <property type="entry name" value="AdoMet_MTases"/>
    <property type="match status" value="1"/>
</dbReference>
<dbReference type="SUPFAM" id="SSF53335">
    <property type="entry name" value="S-adenosyl-L-methionine-dependent methyltransferases"/>
    <property type="match status" value="1"/>
</dbReference>
<keyword evidence="3 7" id="KW-0963">Cytoplasm</keyword>
<organism evidence="9 10">
    <name type="scientific">Steroidobacter flavus</name>
    <dbReference type="NCBI Taxonomy" id="1842136"/>
    <lineage>
        <taxon>Bacteria</taxon>
        <taxon>Pseudomonadati</taxon>
        <taxon>Pseudomonadota</taxon>
        <taxon>Gammaproteobacteria</taxon>
        <taxon>Steroidobacterales</taxon>
        <taxon>Steroidobacteraceae</taxon>
        <taxon>Steroidobacter</taxon>
    </lineage>
</organism>
<dbReference type="Proteomes" id="UP001595904">
    <property type="component" value="Unassembled WGS sequence"/>
</dbReference>
<comment type="function">
    <text evidence="7">Catalyzes the methyl esterification of L-isoaspartyl residues in peptides and proteins that result from spontaneous decomposition of normal L-aspartyl and L-asparaginyl residues. It plays a role in the repair and/or degradation of damaged proteins.</text>
</comment>
<keyword evidence="4 7" id="KW-0489">Methyltransferase</keyword>
<keyword evidence="5 7" id="KW-0808">Transferase</keyword>
<dbReference type="GO" id="GO:0032259">
    <property type="term" value="P:methylation"/>
    <property type="evidence" value="ECO:0007669"/>
    <property type="project" value="UniProtKB-KW"/>
</dbReference>
<name>A0ABV8T3E7_9GAMM</name>
<feature type="active site" evidence="7">
    <location>
        <position position="90"/>
    </location>
</feature>
<dbReference type="EMBL" id="JBHSDU010000015">
    <property type="protein sequence ID" value="MFC4314511.1"/>
    <property type="molecule type" value="Genomic_DNA"/>
</dbReference>
<evidence type="ECO:0000256" key="7">
    <source>
        <dbReference type="HAMAP-Rule" id="MF_00090"/>
    </source>
</evidence>
<reference evidence="10" key="1">
    <citation type="journal article" date="2019" name="Int. J. Syst. Evol. Microbiol.">
        <title>The Global Catalogue of Microorganisms (GCM) 10K type strain sequencing project: providing services to taxonomists for standard genome sequencing and annotation.</title>
        <authorList>
            <consortium name="The Broad Institute Genomics Platform"/>
            <consortium name="The Broad Institute Genome Sequencing Center for Infectious Disease"/>
            <person name="Wu L."/>
            <person name="Ma J."/>
        </authorList>
    </citation>
    <scope>NUCLEOTIDE SEQUENCE [LARGE SCALE GENOMIC DNA]</scope>
    <source>
        <strain evidence="10">CGMCC 1.10759</strain>
    </source>
</reference>
<dbReference type="NCBIfam" id="TIGR00080">
    <property type="entry name" value="pimt"/>
    <property type="match status" value="1"/>
</dbReference>
<gene>
    <name evidence="7" type="primary">pcm</name>
    <name evidence="9" type="ORF">ACFPN2_35925</name>
</gene>
<protein>
    <recommendedName>
        <fullName evidence="7">Protein-L-isoaspartate O-methyltransferase</fullName>
        <ecNumber evidence="7">2.1.1.77</ecNumber>
    </recommendedName>
    <alternativeName>
        <fullName evidence="7">L-isoaspartyl protein carboxyl methyltransferase</fullName>
    </alternativeName>
    <alternativeName>
        <fullName evidence="7">Protein L-isoaspartyl methyltransferase</fullName>
    </alternativeName>
    <alternativeName>
        <fullName evidence="7">Protein-beta-aspartate methyltransferase</fullName>
        <shortName evidence="7">PIMT</shortName>
    </alternativeName>
</protein>
<evidence type="ECO:0000313" key="9">
    <source>
        <dbReference type="EMBL" id="MFC4314511.1"/>
    </source>
</evidence>
<sequence length="241" mass="26113">MAKARSLISRALMLSVFCAHEAGAAGAGPEDYAAERAEMVSRQIADRGVSDERVLAAMRKVPRHEFVPDSEKRTAYRDTPLPIGESQTISQPYIVALMTELARPEKNHRVLEVGTGSGYQAAVLAEIVDHVYSIEIEPTLARTASDVLQRLGYDNVTVRSGDGYLGWAEHAPFDAIVITAAPDHVPEPLIGQLKPGGRMVVPVGPIASTQQLRVLEKNAAGKVTSTVVAPVRFVPLRRRDD</sequence>
<accession>A0ABV8T3E7</accession>
<dbReference type="RefSeq" id="WP_380605743.1">
    <property type="nucleotide sequence ID" value="NZ_JBHSDU010000015.1"/>
</dbReference>
<evidence type="ECO:0000256" key="5">
    <source>
        <dbReference type="ARBA" id="ARBA00022679"/>
    </source>
</evidence>
<evidence type="ECO:0000256" key="8">
    <source>
        <dbReference type="SAM" id="SignalP"/>
    </source>
</evidence>
<dbReference type="InterPro" id="IPR029063">
    <property type="entry name" value="SAM-dependent_MTases_sf"/>
</dbReference>
<evidence type="ECO:0000256" key="2">
    <source>
        <dbReference type="ARBA" id="ARBA00005369"/>
    </source>
</evidence>
<keyword evidence="10" id="KW-1185">Reference proteome</keyword>
<evidence type="ECO:0000256" key="4">
    <source>
        <dbReference type="ARBA" id="ARBA00022603"/>
    </source>
</evidence>
<dbReference type="GO" id="GO:0004719">
    <property type="term" value="F:protein-L-isoaspartate (D-aspartate) O-methyltransferase activity"/>
    <property type="evidence" value="ECO:0007669"/>
    <property type="project" value="UniProtKB-EC"/>
</dbReference>
<dbReference type="NCBIfam" id="NF001453">
    <property type="entry name" value="PRK00312.1"/>
    <property type="match status" value="1"/>
</dbReference>
<dbReference type="InterPro" id="IPR000682">
    <property type="entry name" value="PCMT"/>
</dbReference>